<dbReference type="RefSeq" id="WP_114625643.1">
    <property type="nucleotide sequence ID" value="NZ_QQNA01000186.1"/>
</dbReference>
<reference evidence="2 3" key="1">
    <citation type="submission" date="2018-07" db="EMBL/GenBank/DDBJ databases">
        <title>Streptomyces species from bats.</title>
        <authorList>
            <person name="Dunlap C."/>
        </authorList>
    </citation>
    <scope>NUCLEOTIDE SEQUENCE [LARGE SCALE GENOMIC DNA]</scope>
    <source>
        <strain evidence="2 3">AC230</strain>
    </source>
</reference>
<feature type="region of interest" description="Disordered" evidence="1">
    <location>
        <begin position="1"/>
        <end position="22"/>
    </location>
</feature>
<evidence type="ECO:0000313" key="2">
    <source>
        <dbReference type="EMBL" id="RDG35955.1"/>
    </source>
</evidence>
<name>A0A370B954_9ACTN</name>
<proteinExistence type="predicted"/>
<dbReference type="EMBL" id="QQNA01000186">
    <property type="protein sequence ID" value="RDG35955.1"/>
    <property type="molecule type" value="Genomic_DNA"/>
</dbReference>
<dbReference type="AlphaFoldDB" id="A0A370B954"/>
<evidence type="ECO:0000256" key="1">
    <source>
        <dbReference type="SAM" id="MobiDB-lite"/>
    </source>
</evidence>
<feature type="compositionally biased region" description="Low complexity" evidence="1">
    <location>
        <begin position="1"/>
        <end position="13"/>
    </location>
</feature>
<gene>
    <name evidence="2" type="ORF">DVH02_22540</name>
</gene>
<protein>
    <submittedName>
        <fullName evidence="2">Uncharacterized protein</fullName>
    </submittedName>
</protein>
<sequence length="75" mass="8046">MSVHAPTPARSGPSGAGGRSWDTLPWDVRIERIRVGDLIVLPWGPFHRVPYGSSSGREAAVPPVPGPLVAERRPL</sequence>
<dbReference type="Proteomes" id="UP000253741">
    <property type="component" value="Unassembled WGS sequence"/>
</dbReference>
<organism evidence="2 3">
    <name type="scientific">Streptomyces corynorhini</name>
    <dbReference type="NCBI Taxonomy" id="2282652"/>
    <lineage>
        <taxon>Bacteria</taxon>
        <taxon>Bacillati</taxon>
        <taxon>Actinomycetota</taxon>
        <taxon>Actinomycetes</taxon>
        <taxon>Kitasatosporales</taxon>
        <taxon>Streptomycetaceae</taxon>
        <taxon>Streptomyces</taxon>
    </lineage>
</organism>
<feature type="region of interest" description="Disordered" evidence="1">
    <location>
        <begin position="52"/>
        <end position="75"/>
    </location>
</feature>
<accession>A0A370B954</accession>
<evidence type="ECO:0000313" key="3">
    <source>
        <dbReference type="Proteomes" id="UP000253741"/>
    </source>
</evidence>
<keyword evidence="3" id="KW-1185">Reference proteome</keyword>
<comment type="caution">
    <text evidence="2">The sequence shown here is derived from an EMBL/GenBank/DDBJ whole genome shotgun (WGS) entry which is preliminary data.</text>
</comment>